<accession>A0A6G1PV78</accession>
<protein>
    <submittedName>
        <fullName evidence="2">Uncharacterized protein</fullName>
    </submittedName>
</protein>
<dbReference type="AlphaFoldDB" id="A0A6G1PV78"/>
<evidence type="ECO:0000256" key="1">
    <source>
        <dbReference type="SAM" id="MobiDB-lite"/>
    </source>
</evidence>
<gene>
    <name evidence="2" type="ORF">EXN66_Car009848</name>
</gene>
<keyword evidence="3" id="KW-1185">Reference proteome</keyword>
<feature type="region of interest" description="Disordered" evidence="1">
    <location>
        <begin position="28"/>
        <end position="62"/>
    </location>
</feature>
<dbReference type="Proteomes" id="UP000503349">
    <property type="component" value="Chromosome 9"/>
</dbReference>
<reference evidence="2 3" key="1">
    <citation type="submission" date="2019-02" db="EMBL/GenBank/DDBJ databases">
        <title>Opniocepnalus argus genome.</title>
        <authorList>
            <person name="Zhou C."/>
            <person name="Xiao S."/>
        </authorList>
    </citation>
    <scope>NUCLEOTIDE SEQUENCE [LARGE SCALE GENOMIC DNA]</scope>
    <source>
        <strain evidence="2">OARG1902GOOAL</strain>
        <tissue evidence="2">Muscle</tissue>
    </source>
</reference>
<evidence type="ECO:0000313" key="3">
    <source>
        <dbReference type="Proteomes" id="UP000503349"/>
    </source>
</evidence>
<feature type="compositionally biased region" description="Polar residues" evidence="1">
    <location>
        <begin position="28"/>
        <end position="44"/>
    </location>
</feature>
<reference evidence="3" key="2">
    <citation type="submission" date="2019-02" db="EMBL/GenBank/DDBJ databases">
        <title>Opniocepnalus argus Var Kimnra genome.</title>
        <authorList>
            <person name="Zhou C."/>
            <person name="Xiao S."/>
        </authorList>
    </citation>
    <scope>NUCLEOTIDE SEQUENCE [LARGE SCALE GENOMIC DNA]</scope>
</reference>
<sequence>MGLLFSSLCEEERRKNVAPLWRRQGSKLKSSTVNVTHSCRNPNRNGLARAEQAHGAGQRGND</sequence>
<name>A0A6G1PV78_CHAAH</name>
<dbReference type="EMBL" id="CM015720">
    <property type="protein sequence ID" value="KAF3694172.1"/>
    <property type="molecule type" value="Genomic_DNA"/>
</dbReference>
<evidence type="ECO:0000313" key="2">
    <source>
        <dbReference type="EMBL" id="KAF3694172.1"/>
    </source>
</evidence>
<organism evidence="2 3">
    <name type="scientific">Channa argus</name>
    <name type="common">Northern snakehead</name>
    <name type="synonym">Ophicephalus argus</name>
    <dbReference type="NCBI Taxonomy" id="215402"/>
    <lineage>
        <taxon>Eukaryota</taxon>
        <taxon>Metazoa</taxon>
        <taxon>Chordata</taxon>
        <taxon>Craniata</taxon>
        <taxon>Vertebrata</taxon>
        <taxon>Euteleostomi</taxon>
        <taxon>Actinopterygii</taxon>
        <taxon>Neopterygii</taxon>
        <taxon>Teleostei</taxon>
        <taxon>Neoteleostei</taxon>
        <taxon>Acanthomorphata</taxon>
        <taxon>Anabantaria</taxon>
        <taxon>Anabantiformes</taxon>
        <taxon>Channoidei</taxon>
        <taxon>Channidae</taxon>
        <taxon>Channa</taxon>
    </lineage>
</organism>
<proteinExistence type="predicted"/>